<dbReference type="SUPFAM" id="SSF52283">
    <property type="entry name" value="Formate/glycerate dehydrogenase catalytic domain-like"/>
    <property type="match status" value="1"/>
</dbReference>
<comment type="caution">
    <text evidence="6">The sequence shown here is derived from an EMBL/GenBank/DDBJ whole genome shotgun (WGS) entry which is preliminary data.</text>
</comment>
<evidence type="ECO:0000256" key="2">
    <source>
        <dbReference type="ARBA" id="ARBA00007122"/>
    </source>
</evidence>
<dbReference type="InterPro" id="IPR015878">
    <property type="entry name" value="Ado_hCys_hydrolase_NAD-bd"/>
</dbReference>
<dbReference type="PANTHER" id="PTHR23420:SF0">
    <property type="entry name" value="ADENOSYLHOMOCYSTEINASE"/>
    <property type="match status" value="1"/>
</dbReference>
<evidence type="ECO:0000256" key="3">
    <source>
        <dbReference type="ARBA" id="ARBA00022563"/>
    </source>
</evidence>
<dbReference type="Gene3D" id="3.40.50.720">
    <property type="entry name" value="NAD(P)-binding Rossmann-like Domain"/>
    <property type="match status" value="1"/>
</dbReference>
<dbReference type="InterPro" id="IPR042172">
    <property type="entry name" value="Adenosylhomocyst_ase-like_sf"/>
</dbReference>
<dbReference type="EMBL" id="VSSQ01042824">
    <property type="protein sequence ID" value="MPM96442.1"/>
    <property type="molecule type" value="Genomic_DNA"/>
</dbReference>
<dbReference type="AlphaFoldDB" id="A0A645E774"/>
<keyword evidence="3" id="KW-0554">One-carbon metabolism</keyword>
<comment type="cofactor">
    <cofactor evidence="1">
        <name>NAD(+)</name>
        <dbReference type="ChEBI" id="CHEBI:57540"/>
    </cofactor>
</comment>
<organism evidence="6">
    <name type="scientific">bioreactor metagenome</name>
    <dbReference type="NCBI Taxonomy" id="1076179"/>
    <lineage>
        <taxon>unclassified sequences</taxon>
        <taxon>metagenomes</taxon>
        <taxon>ecological metagenomes</taxon>
    </lineage>
</organism>
<dbReference type="SMART" id="SM00997">
    <property type="entry name" value="AdoHcyase_NAD"/>
    <property type="match status" value="1"/>
</dbReference>
<evidence type="ECO:0000256" key="1">
    <source>
        <dbReference type="ARBA" id="ARBA00001911"/>
    </source>
</evidence>
<keyword evidence="6" id="KW-0378">Hydrolase</keyword>
<dbReference type="PANTHER" id="PTHR23420">
    <property type="entry name" value="ADENOSYLHOMOCYSTEINASE"/>
    <property type="match status" value="1"/>
</dbReference>
<name>A0A645E774_9ZZZZ</name>
<feature type="domain" description="S-adenosyl-L-homocysteine hydrolase NAD binding" evidence="5">
    <location>
        <begin position="2"/>
        <end position="87"/>
    </location>
</feature>
<dbReference type="Pfam" id="PF00670">
    <property type="entry name" value="AdoHcyase_NAD"/>
    <property type="match status" value="1"/>
</dbReference>
<comment type="similarity">
    <text evidence="2">Belongs to the adenosylhomocysteinase family.</text>
</comment>
<dbReference type="InterPro" id="IPR036291">
    <property type="entry name" value="NAD(P)-bd_dom_sf"/>
</dbReference>
<dbReference type="SUPFAM" id="SSF51735">
    <property type="entry name" value="NAD(P)-binding Rossmann-fold domains"/>
    <property type="match status" value="1"/>
</dbReference>
<protein>
    <submittedName>
        <fullName evidence="6">Adenosylhomocysteinase</fullName>
        <ecNumber evidence="6">3.3.1.1</ecNumber>
    </submittedName>
</protein>
<proteinExistence type="inferred from homology"/>
<dbReference type="Gene3D" id="3.40.50.1480">
    <property type="entry name" value="Adenosylhomocysteinase-like"/>
    <property type="match status" value="1"/>
</dbReference>
<keyword evidence="4" id="KW-0520">NAD</keyword>
<accession>A0A645E774</accession>
<dbReference type="GO" id="GO:0004013">
    <property type="term" value="F:adenosylhomocysteinase activity"/>
    <property type="evidence" value="ECO:0007669"/>
    <property type="project" value="TreeGrafter"/>
</dbReference>
<dbReference type="GO" id="GO:0006730">
    <property type="term" value="P:one-carbon metabolic process"/>
    <property type="evidence" value="ECO:0007669"/>
    <property type="project" value="UniProtKB-KW"/>
</dbReference>
<dbReference type="InterPro" id="IPR000043">
    <property type="entry name" value="Adenosylhomocysteinase-like"/>
</dbReference>
<dbReference type="GO" id="GO:0033353">
    <property type="term" value="P:S-adenosylmethionine cycle"/>
    <property type="evidence" value="ECO:0007669"/>
    <property type="project" value="TreeGrafter"/>
</dbReference>
<gene>
    <name evidence="6" type="primary">ahcY_25</name>
    <name evidence="6" type="ORF">SDC9_143605</name>
</gene>
<evidence type="ECO:0000256" key="4">
    <source>
        <dbReference type="ARBA" id="ARBA00023027"/>
    </source>
</evidence>
<sequence>MKTAEIVITVTGCKDVSSYDHVPLIKDGCVLCNAGHFDNEISKKALDSEAVNVTRVREFVDKYEMKDGRMLYLVSEGRLMNLAAGQGHPVEIMDMSFTTQALALEHMVNNHKNMEGKVYAVPDHIDEAIARIKLKSMGIEIDSLTKEQTEYISGWEEGT</sequence>
<reference evidence="6" key="1">
    <citation type="submission" date="2019-08" db="EMBL/GenBank/DDBJ databases">
        <authorList>
            <person name="Kucharzyk K."/>
            <person name="Murdoch R.W."/>
            <person name="Higgins S."/>
            <person name="Loffler F."/>
        </authorList>
    </citation>
    <scope>NUCLEOTIDE SEQUENCE</scope>
</reference>
<dbReference type="GO" id="GO:0005829">
    <property type="term" value="C:cytosol"/>
    <property type="evidence" value="ECO:0007669"/>
    <property type="project" value="TreeGrafter"/>
</dbReference>
<evidence type="ECO:0000259" key="5">
    <source>
        <dbReference type="SMART" id="SM00997"/>
    </source>
</evidence>
<dbReference type="EC" id="3.3.1.1" evidence="6"/>
<evidence type="ECO:0000313" key="6">
    <source>
        <dbReference type="EMBL" id="MPM96442.1"/>
    </source>
</evidence>